<evidence type="ECO:0000256" key="1">
    <source>
        <dbReference type="SAM" id="MobiDB-lite"/>
    </source>
</evidence>
<proteinExistence type="predicted"/>
<name>A0AAD4YNB6_PRUDU</name>
<organism evidence="2 3">
    <name type="scientific">Prunus dulcis</name>
    <name type="common">Almond</name>
    <name type="synonym">Amygdalus dulcis</name>
    <dbReference type="NCBI Taxonomy" id="3755"/>
    <lineage>
        <taxon>Eukaryota</taxon>
        <taxon>Viridiplantae</taxon>
        <taxon>Streptophyta</taxon>
        <taxon>Embryophyta</taxon>
        <taxon>Tracheophyta</taxon>
        <taxon>Spermatophyta</taxon>
        <taxon>Magnoliopsida</taxon>
        <taxon>eudicotyledons</taxon>
        <taxon>Gunneridae</taxon>
        <taxon>Pentapetalae</taxon>
        <taxon>rosids</taxon>
        <taxon>fabids</taxon>
        <taxon>Rosales</taxon>
        <taxon>Rosaceae</taxon>
        <taxon>Amygdaloideae</taxon>
        <taxon>Amygdaleae</taxon>
        <taxon>Prunus</taxon>
    </lineage>
</organism>
<dbReference type="Proteomes" id="UP001054821">
    <property type="component" value="Chromosome 7"/>
</dbReference>
<sequence length="88" mass="9975">MPQISNEDIVRLPQIDSSNTQLVHIEEINTNGLETAEPMELNDDQALPAENQVMAQAPEVENPGPNMELRRSQRQRKPALGDDYFVYL</sequence>
<protein>
    <submittedName>
        <fullName evidence="2">Uncharacterized protein</fullName>
    </submittedName>
</protein>
<dbReference type="EMBL" id="JAJFAZ020000007">
    <property type="protein sequence ID" value="KAI5316462.1"/>
    <property type="molecule type" value="Genomic_DNA"/>
</dbReference>
<gene>
    <name evidence="2" type="ORF">L3X38_036169</name>
</gene>
<reference evidence="2 3" key="1">
    <citation type="journal article" date="2022" name="G3 (Bethesda)">
        <title>Whole-genome sequence and methylome profiling of the almond [Prunus dulcis (Mill.) D.A. Webb] cultivar 'Nonpareil'.</title>
        <authorList>
            <person name="D'Amico-Willman K.M."/>
            <person name="Ouma W.Z."/>
            <person name="Meulia T."/>
            <person name="Sideli G.M."/>
            <person name="Gradziel T.M."/>
            <person name="Fresnedo-Ramirez J."/>
        </authorList>
    </citation>
    <scope>NUCLEOTIDE SEQUENCE [LARGE SCALE GENOMIC DNA]</scope>
    <source>
        <strain evidence="2">Clone GOH B32 T37-40</strain>
    </source>
</reference>
<feature type="region of interest" description="Disordered" evidence="1">
    <location>
        <begin position="57"/>
        <end position="82"/>
    </location>
</feature>
<evidence type="ECO:0000313" key="3">
    <source>
        <dbReference type="Proteomes" id="UP001054821"/>
    </source>
</evidence>
<dbReference type="AlphaFoldDB" id="A0AAD4YNB6"/>
<keyword evidence="3" id="KW-1185">Reference proteome</keyword>
<accession>A0AAD4YNB6</accession>
<comment type="caution">
    <text evidence="2">The sequence shown here is derived from an EMBL/GenBank/DDBJ whole genome shotgun (WGS) entry which is preliminary data.</text>
</comment>
<evidence type="ECO:0000313" key="2">
    <source>
        <dbReference type="EMBL" id="KAI5316462.1"/>
    </source>
</evidence>